<dbReference type="GO" id="GO:0061809">
    <property type="term" value="F:NAD+ nucleosidase activity, cyclic ADP-ribose generating"/>
    <property type="evidence" value="ECO:0007669"/>
    <property type="project" value="UniProtKB-EC"/>
</dbReference>
<evidence type="ECO:0000313" key="6">
    <source>
        <dbReference type="EMBL" id="GFS35088.1"/>
    </source>
</evidence>
<dbReference type="OrthoDB" id="6160824at2759"/>
<dbReference type="AlphaFoldDB" id="A0A7J0DIV1"/>
<keyword evidence="2" id="KW-0378">Hydrolase</keyword>
<proteinExistence type="predicted"/>
<name>A0A7J0DIV1_9ERIC</name>
<dbReference type="SUPFAM" id="SSF52200">
    <property type="entry name" value="Toll/Interleukin receptor TIR domain"/>
    <property type="match status" value="1"/>
</dbReference>
<dbReference type="Pfam" id="PF01582">
    <property type="entry name" value="TIR"/>
    <property type="match status" value="1"/>
</dbReference>
<keyword evidence="3" id="KW-0520">NAD</keyword>
<accession>A0A7J0DIV1</accession>
<feature type="domain" description="TIR" evidence="5">
    <location>
        <begin position="89"/>
        <end position="232"/>
    </location>
</feature>
<sequence length="232" mass="26500">MGGSNISKWCYEKMVLRKQGRYEYGGPSNSKDSKNLTVPTSYSLVQMNLFSSSSSQSAFLSLSKLFFFLQWLLRWKSQRPPSPTPNLNSSTIFFLSFRGLNTRKTFSDHLYHALNRAGFRTFRDHNGVERSENINSELQKAIKYSKMSVIVFSEDYVSSNACLFEVHTILEQCKKSDHFILPVFYDVDPERVKEQATDLEEKELTEKAKGWSAALKEVASMAGMVLRNQADG</sequence>
<dbReference type="SMART" id="SM00255">
    <property type="entry name" value="TIR"/>
    <property type="match status" value="1"/>
</dbReference>
<evidence type="ECO:0000256" key="1">
    <source>
        <dbReference type="ARBA" id="ARBA00011982"/>
    </source>
</evidence>
<evidence type="ECO:0000256" key="3">
    <source>
        <dbReference type="ARBA" id="ARBA00023027"/>
    </source>
</evidence>
<dbReference type="PROSITE" id="PS50104">
    <property type="entry name" value="TIR"/>
    <property type="match status" value="1"/>
</dbReference>
<dbReference type="GO" id="GO:0007165">
    <property type="term" value="P:signal transduction"/>
    <property type="evidence" value="ECO:0007669"/>
    <property type="project" value="InterPro"/>
</dbReference>
<dbReference type="EC" id="3.2.2.6" evidence="1"/>
<dbReference type="EMBL" id="BJWL01000222">
    <property type="protein sequence ID" value="GFS35088.1"/>
    <property type="molecule type" value="Genomic_DNA"/>
</dbReference>
<comment type="catalytic activity">
    <reaction evidence="4">
        <text>NAD(+) + H2O = ADP-D-ribose + nicotinamide + H(+)</text>
        <dbReference type="Rhea" id="RHEA:16301"/>
        <dbReference type="ChEBI" id="CHEBI:15377"/>
        <dbReference type="ChEBI" id="CHEBI:15378"/>
        <dbReference type="ChEBI" id="CHEBI:17154"/>
        <dbReference type="ChEBI" id="CHEBI:57540"/>
        <dbReference type="ChEBI" id="CHEBI:57967"/>
        <dbReference type="EC" id="3.2.2.6"/>
    </reaction>
    <physiologicalReaction direction="left-to-right" evidence="4">
        <dbReference type="Rhea" id="RHEA:16302"/>
    </physiologicalReaction>
</comment>
<evidence type="ECO:0000256" key="2">
    <source>
        <dbReference type="ARBA" id="ARBA00022801"/>
    </source>
</evidence>
<dbReference type="Proteomes" id="UP000585474">
    <property type="component" value="Unassembled WGS sequence"/>
</dbReference>
<dbReference type="InterPro" id="IPR035897">
    <property type="entry name" value="Toll_tir_struct_dom_sf"/>
</dbReference>
<evidence type="ECO:0000313" key="7">
    <source>
        <dbReference type="Proteomes" id="UP000585474"/>
    </source>
</evidence>
<dbReference type="PANTHER" id="PTHR32009">
    <property type="entry name" value="TMV RESISTANCE PROTEIN N-LIKE"/>
    <property type="match status" value="1"/>
</dbReference>
<comment type="caution">
    <text evidence="6">The sequence shown here is derived from an EMBL/GenBank/DDBJ whole genome shotgun (WGS) entry which is preliminary data.</text>
</comment>
<protein>
    <recommendedName>
        <fullName evidence="1">ADP-ribosyl cyclase/cyclic ADP-ribose hydrolase</fullName>
        <ecNumber evidence="1">3.2.2.6</ecNumber>
    </recommendedName>
</protein>
<evidence type="ECO:0000256" key="4">
    <source>
        <dbReference type="ARBA" id="ARBA00047304"/>
    </source>
</evidence>
<gene>
    <name evidence="6" type="ORF">Acr_00g0037730</name>
</gene>
<dbReference type="InterPro" id="IPR000157">
    <property type="entry name" value="TIR_dom"/>
</dbReference>
<dbReference type="PANTHER" id="PTHR32009:SF39">
    <property type="entry name" value="TIR DOMAIN-CONTAINING PROTEIN"/>
    <property type="match status" value="1"/>
</dbReference>
<evidence type="ECO:0000259" key="5">
    <source>
        <dbReference type="PROSITE" id="PS50104"/>
    </source>
</evidence>
<organism evidence="6 7">
    <name type="scientific">Actinidia rufa</name>
    <dbReference type="NCBI Taxonomy" id="165716"/>
    <lineage>
        <taxon>Eukaryota</taxon>
        <taxon>Viridiplantae</taxon>
        <taxon>Streptophyta</taxon>
        <taxon>Embryophyta</taxon>
        <taxon>Tracheophyta</taxon>
        <taxon>Spermatophyta</taxon>
        <taxon>Magnoliopsida</taxon>
        <taxon>eudicotyledons</taxon>
        <taxon>Gunneridae</taxon>
        <taxon>Pentapetalae</taxon>
        <taxon>asterids</taxon>
        <taxon>Ericales</taxon>
        <taxon>Actinidiaceae</taxon>
        <taxon>Actinidia</taxon>
    </lineage>
</organism>
<reference evidence="7" key="1">
    <citation type="submission" date="2019-07" db="EMBL/GenBank/DDBJ databases">
        <title>De Novo Assembly of kiwifruit Actinidia rufa.</title>
        <authorList>
            <person name="Sugita-Konishi S."/>
            <person name="Sato K."/>
            <person name="Mori E."/>
            <person name="Abe Y."/>
            <person name="Kisaki G."/>
            <person name="Hamano K."/>
            <person name="Suezawa K."/>
            <person name="Otani M."/>
            <person name="Fukuda T."/>
            <person name="Manabe T."/>
            <person name="Gomi K."/>
            <person name="Tabuchi M."/>
            <person name="Akimitsu K."/>
            <person name="Kataoka I."/>
        </authorList>
    </citation>
    <scope>NUCLEOTIDE SEQUENCE [LARGE SCALE GENOMIC DNA]</scope>
    <source>
        <strain evidence="7">cv. Fuchu</strain>
    </source>
</reference>
<keyword evidence="7" id="KW-1185">Reference proteome</keyword>
<dbReference type="Gene3D" id="3.40.50.10140">
    <property type="entry name" value="Toll/interleukin-1 receptor homology (TIR) domain"/>
    <property type="match status" value="1"/>
</dbReference>